<protein>
    <recommendedName>
        <fullName evidence="4">O-methyltransferase C-terminal domain-containing protein</fullName>
    </recommendedName>
</protein>
<proteinExistence type="predicted"/>
<evidence type="ECO:0000256" key="1">
    <source>
        <dbReference type="ARBA" id="ARBA00022603"/>
    </source>
</evidence>
<dbReference type="Pfam" id="PF00891">
    <property type="entry name" value="Methyltransf_2"/>
    <property type="match status" value="1"/>
</dbReference>
<dbReference type="SUPFAM" id="SSF46785">
    <property type="entry name" value="Winged helix' DNA-binding domain"/>
    <property type="match status" value="1"/>
</dbReference>
<dbReference type="InterPro" id="IPR036388">
    <property type="entry name" value="WH-like_DNA-bd_sf"/>
</dbReference>
<dbReference type="Proteomes" id="UP000188551">
    <property type="component" value="Unassembled WGS sequence"/>
</dbReference>
<dbReference type="PROSITE" id="PS51257">
    <property type="entry name" value="PROKAR_LIPOPROTEIN"/>
    <property type="match status" value="1"/>
</dbReference>
<evidence type="ECO:0000256" key="3">
    <source>
        <dbReference type="ARBA" id="ARBA00022691"/>
    </source>
</evidence>
<keyword evidence="6" id="KW-1185">Reference proteome</keyword>
<feature type="domain" description="O-methyltransferase C-terminal" evidence="4">
    <location>
        <begin position="151"/>
        <end position="287"/>
    </location>
</feature>
<keyword evidence="2" id="KW-0808">Transferase</keyword>
<comment type="caution">
    <text evidence="5">The sequence shown here is derived from an EMBL/GenBank/DDBJ whole genome shotgun (WGS) entry which is preliminary data.</text>
</comment>
<dbReference type="Gene3D" id="3.40.50.150">
    <property type="entry name" value="Vaccinia Virus protein VP39"/>
    <property type="match status" value="1"/>
</dbReference>
<dbReference type="InterPro" id="IPR016461">
    <property type="entry name" value="COMT-like"/>
</dbReference>
<dbReference type="Gene3D" id="1.10.287.1350">
    <property type="match status" value="1"/>
</dbReference>
<accession>A0ABX3JJZ2</accession>
<gene>
    <name evidence="5" type="ORF">B0293_04180</name>
</gene>
<dbReference type="EMBL" id="MUXN01000002">
    <property type="protein sequence ID" value="OOC08080.1"/>
    <property type="molecule type" value="Genomic_DNA"/>
</dbReference>
<dbReference type="InterPro" id="IPR029063">
    <property type="entry name" value="SAM-dependent_MTases_sf"/>
</dbReference>
<dbReference type="PROSITE" id="PS51683">
    <property type="entry name" value="SAM_OMT_II"/>
    <property type="match status" value="1"/>
</dbReference>
<keyword evidence="1" id="KW-0489">Methyltransferase</keyword>
<sequence length="309" mass="32559">MDRTQVIGLLTGGWVAAGCAAVAELAIADLLAGGPQPVSLLAERSGTLADPLYRVLRALSVVDLLVESADQVFALAPAGHALRTDVAHSLREVVRRGGGPLASPAARLVESLRTGRSAAEPVLGTNEPPPALDDDQVLRGAQRLAEISVDGGVGLVPLLGAAPAVTGTVLVEGHLAETVRRRIEEAGLGERCRVVVGDPSGELPGADLFVLSRSLRHWDDETAGRVLREVRRAVGANGRLAVFERIVPTTPALHPVKLEDLFLLLSGPGRERTEVEFRKLFDAAGFEVTGLVEPPVDPRAECRLEATAR</sequence>
<dbReference type="InterPro" id="IPR001077">
    <property type="entry name" value="COMT_C"/>
</dbReference>
<dbReference type="PANTHER" id="PTHR43712:SF2">
    <property type="entry name" value="O-METHYLTRANSFERASE CICE"/>
    <property type="match status" value="1"/>
</dbReference>
<dbReference type="InterPro" id="IPR036390">
    <property type="entry name" value="WH_DNA-bd_sf"/>
</dbReference>
<name>A0ABX3JJZ2_9PSEU</name>
<evidence type="ECO:0000313" key="5">
    <source>
        <dbReference type="EMBL" id="OOC08080.1"/>
    </source>
</evidence>
<evidence type="ECO:0000313" key="6">
    <source>
        <dbReference type="Proteomes" id="UP000188551"/>
    </source>
</evidence>
<evidence type="ECO:0000256" key="2">
    <source>
        <dbReference type="ARBA" id="ARBA00022679"/>
    </source>
</evidence>
<dbReference type="SUPFAM" id="SSF53335">
    <property type="entry name" value="S-adenosyl-L-methionine-dependent methyltransferases"/>
    <property type="match status" value="1"/>
</dbReference>
<evidence type="ECO:0000259" key="4">
    <source>
        <dbReference type="Pfam" id="PF00891"/>
    </source>
</evidence>
<reference evidence="5 6" key="1">
    <citation type="submission" date="2017-02" db="EMBL/GenBank/DDBJ databases">
        <title>Amycolatopsis azurea DSM 43854 draft genome.</title>
        <authorList>
            <person name="Mayilraj S."/>
        </authorList>
    </citation>
    <scope>NUCLEOTIDE SEQUENCE [LARGE SCALE GENOMIC DNA]</scope>
    <source>
        <strain evidence="5 6">DSM 43854</strain>
    </source>
</reference>
<organism evidence="5 6">
    <name type="scientific">Amycolatopsis azurea DSM 43854</name>
    <dbReference type="NCBI Taxonomy" id="1238180"/>
    <lineage>
        <taxon>Bacteria</taxon>
        <taxon>Bacillati</taxon>
        <taxon>Actinomycetota</taxon>
        <taxon>Actinomycetes</taxon>
        <taxon>Pseudonocardiales</taxon>
        <taxon>Pseudonocardiaceae</taxon>
        <taxon>Amycolatopsis</taxon>
    </lineage>
</organism>
<dbReference type="Gene3D" id="1.10.10.10">
    <property type="entry name" value="Winged helix-like DNA-binding domain superfamily/Winged helix DNA-binding domain"/>
    <property type="match status" value="1"/>
</dbReference>
<keyword evidence="3" id="KW-0949">S-adenosyl-L-methionine</keyword>
<dbReference type="PANTHER" id="PTHR43712">
    <property type="entry name" value="PUTATIVE (AFU_ORTHOLOGUE AFUA_4G14580)-RELATED"/>
    <property type="match status" value="1"/>
</dbReference>